<name>A0A524RND5_9CHRO</name>
<organism evidence="2 3">
    <name type="scientific">Aphanocapsa feldmannii 277cV</name>
    <dbReference type="NCBI Taxonomy" id="2507553"/>
    <lineage>
        <taxon>Bacteria</taxon>
        <taxon>Bacillati</taxon>
        <taxon>Cyanobacteriota</taxon>
        <taxon>Cyanophyceae</taxon>
        <taxon>Oscillatoriophycideae</taxon>
        <taxon>Chroococcales</taxon>
        <taxon>Microcystaceae</taxon>
        <taxon>Aphanocapsa</taxon>
    </lineage>
</organism>
<dbReference type="EMBL" id="SRMO01000065">
    <property type="protein sequence ID" value="TGG92256.1"/>
    <property type="molecule type" value="Genomic_DNA"/>
</dbReference>
<protein>
    <submittedName>
        <fullName evidence="2">DNA double-strand break repair Rad50 ATPase</fullName>
    </submittedName>
</protein>
<gene>
    <name evidence="2" type="ORF">ERJ67_06295</name>
</gene>
<accession>A0A524RND5</accession>
<dbReference type="Gene3D" id="3.40.50.300">
    <property type="entry name" value="P-loop containing nucleotide triphosphate hydrolases"/>
    <property type="match status" value="1"/>
</dbReference>
<dbReference type="InterPro" id="IPR027417">
    <property type="entry name" value="P-loop_NTPase"/>
</dbReference>
<proteinExistence type="predicted"/>
<feature type="coiled-coil region" evidence="1">
    <location>
        <begin position="558"/>
        <end position="599"/>
    </location>
</feature>
<feature type="coiled-coil region" evidence="1">
    <location>
        <begin position="667"/>
        <end position="701"/>
    </location>
</feature>
<dbReference type="AlphaFoldDB" id="A0A524RND5"/>
<feature type="coiled-coil region" evidence="1">
    <location>
        <begin position="457"/>
        <end position="484"/>
    </location>
</feature>
<feature type="coiled-coil region" evidence="1">
    <location>
        <begin position="214"/>
        <end position="241"/>
    </location>
</feature>
<evidence type="ECO:0000313" key="3">
    <source>
        <dbReference type="Proteomes" id="UP000317990"/>
    </source>
</evidence>
<feature type="coiled-coil region" evidence="1">
    <location>
        <begin position="320"/>
        <end position="354"/>
    </location>
</feature>
<comment type="caution">
    <text evidence="2">The sequence shown here is derived from an EMBL/GenBank/DDBJ whole genome shotgun (WGS) entry which is preliminary data.</text>
</comment>
<dbReference type="Proteomes" id="UP000317990">
    <property type="component" value="Unassembled WGS sequence"/>
</dbReference>
<sequence length="899" mass="101615">MISAQIEILAALLHADQQALEAITFDEALVRWSGEIEELNAQRIVVRSERKDLPKRRDEYRVELKSLASLATEIGWGFEKQSELIERVPSRSKVKLVRELLTQHEKLTAEQRSTQKALDESQDALQDKRERLNEIGEATDVSRLAAVLDDVREIGDVADRICREQRQVTEISCEIDKKVRLLRPALPAGTDIEALAVPPRDMVVAHRDDVRDWARRQGETKQQLTEARNNLERDQKALERRVRDEGVVGLGAVEEARGYRDRLWQLVKAQYIACSEIPAEEAKVYTEALEDLPVSLEVAVEQADGIADRRFDKAKAAAELVCLEHNIAGYKTHIRQLEANEAALKAEWEQQDQAWQALWAELPIEVLAPSVMLAWLEARGEIVMLIGREREVQLQLDNSRREEQKAIAQVHAELTKLGWDSGDIMGDSLGVVVKMADAYRQKQEVKAQKIVDMCEAVQTAKSKVAQRQSELERAEAERKIWQADWDKAVAAIDLQCDDKPEVLSAQINAIDQMREHAVAAKDLRDKRIATIERDIEIFARAVAEVAAELAPDLMDGDADASVVALDRLREEALKLQQQHRDLTEAVARRRKKIKELEESRKAGWTLVQPLRETAGVEGVEELREAIKRSDRLRTFNGKLADVMKTLNQQGDGLVIKVIEEECRDVDIDTARARKEAAEAELEELNKQKEEAVVAQNDAKRDFKEIGGDDGAAKAAADCEEALADMQYAAERYVRVRASEMLLRWAVDRYRKEKRGPLLRRAGELFRVLTRSSFERLEVTFDEREAMHLTGVRPDGKAVKVSGLSTGTEDQLFLSLRIAAVEDYLARAVALPFVADDLFINFDQERSASGFEVLGRLSERTQVLFYTHHQHLVDVARETLGADVNVVMLAEVKKRAPKEA</sequence>
<evidence type="ECO:0000313" key="2">
    <source>
        <dbReference type="EMBL" id="TGG92256.1"/>
    </source>
</evidence>
<evidence type="ECO:0000256" key="1">
    <source>
        <dbReference type="SAM" id="Coils"/>
    </source>
</evidence>
<reference evidence="2 3" key="1">
    <citation type="journal article" date="2019" name="mSystems">
        <title>Life at home and on the roam: Genomic adaptions reflect the dual lifestyle of an intracellular, facultative symbiont.</title>
        <authorList>
            <person name="Burgsdorf I."/>
        </authorList>
    </citation>
    <scope>NUCLEOTIDE SEQUENCE [LARGE SCALE GENOMIC DNA]</scope>
    <source>
        <strain evidence="2">277cV</strain>
    </source>
</reference>
<dbReference type="PANTHER" id="PTHR41259">
    <property type="entry name" value="DOUBLE-STRAND BREAK REPAIR RAD50 ATPASE, PUTATIVE-RELATED"/>
    <property type="match status" value="1"/>
</dbReference>
<dbReference type="PANTHER" id="PTHR41259:SF1">
    <property type="entry name" value="DOUBLE-STRAND BREAK REPAIR RAD50 ATPASE, PUTATIVE-RELATED"/>
    <property type="match status" value="1"/>
</dbReference>
<keyword evidence="1" id="KW-0175">Coiled coil</keyword>